<gene>
    <name evidence="1" type="ORF">A3SI_01381</name>
</gene>
<accession>I5CA42</accession>
<reference evidence="1 2" key="1">
    <citation type="submission" date="2012-05" db="EMBL/GenBank/DDBJ databases">
        <title>Genome sequence of Nitritalea halalkaliphila LW7.</title>
        <authorList>
            <person name="Jangir P.K."/>
            <person name="Singh A."/>
            <person name="Shivaji S."/>
            <person name="Sharma R."/>
        </authorList>
    </citation>
    <scope>NUCLEOTIDE SEQUENCE [LARGE SCALE GENOMIC DNA]</scope>
    <source>
        <strain evidence="1 2">LW7</strain>
    </source>
</reference>
<keyword evidence="2" id="KW-1185">Reference proteome</keyword>
<dbReference type="STRING" id="1189621.A3SI_01381"/>
<dbReference type="InterPro" id="IPR036567">
    <property type="entry name" value="RHF-like"/>
</dbReference>
<dbReference type="SUPFAM" id="SSF69754">
    <property type="entry name" value="Ribosome binding protein Y (YfiA homologue)"/>
    <property type="match status" value="1"/>
</dbReference>
<keyword evidence="1" id="KW-0689">Ribosomal protein</keyword>
<comment type="caution">
    <text evidence="1">The sequence shown here is derived from an EMBL/GenBank/DDBJ whole genome shotgun (WGS) entry which is preliminary data.</text>
</comment>
<name>I5CA42_9BACT</name>
<organism evidence="1 2">
    <name type="scientific">Nitritalea halalkaliphila LW7</name>
    <dbReference type="NCBI Taxonomy" id="1189621"/>
    <lineage>
        <taxon>Bacteria</taxon>
        <taxon>Pseudomonadati</taxon>
        <taxon>Bacteroidota</taxon>
        <taxon>Cytophagia</taxon>
        <taxon>Cytophagales</taxon>
        <taxon>Cyclobacteriaceae</taxon>
        <taxon>Nitritalea</taxon>
    </lineage>
</organism>
<evidence type="ECO:0000313" key="1">
    <source>
        <dbReference type="EMBL" id="EIM78694.1"/>
    </source>
</evidence>
<protein>
    <submittedName>
        <fullName evidence="1">Sigma 54 modulation protein/ribosomal protein S30EA</fullName>
    </submittedName>
</protein>
<dbReference type="Pfam" id="PF02482">
    <property type="entry name" value="Ribosomal_S30AE"/>
    <property type="match status" value="1"/>
</dbReference>
<sequence>MDPPFAEKTNLPYLRVISIGIFTFNPFFMNYTENYRGVKIDVQTIDLDISQTVQEEIRNCLDKMIKFTPEINALDVYFKLEGKGGATNSIVSMRVGVPGPDVFAEEKGEHWVPLLKAVTDKNIRQLQKAKA</sequence>
<dbReference type="Gene3D" id="3.30.160.100">
    <property type="entry name" value="Ribosome hibernation promotion factor-like"/>
    <property type="match status" value="1"/>
</dbReference>
<dbReference type="InterPro" id="IPR003489">
    <property type="entry name" value="RHF/RaiA"/>
</dbReference>
<dbReference type="Proteomes" id="UP000005551">
    <property type="component" value="Unassembled WGS sequence"/>
</dbReference>
<dbReference type="GO" id="GO:0005840">
    <property type="term" value="C:ribosome"/>
    <property type="evidence" value="ECO:0007669"/>
    <property type="project" value="UniProtKB-KW"/>
</dbReference>
<proteinExistence type="predicted"/>
<dbReference type="AlphaFoldDB" id="I5CA42"/>
<keyword evidence="1" id="KW-0687">Ribonucleoprotein</keyword>
<dbReference type="EMBL" id="AJYA01000002">
    <property type="protein sequence ID" value="EIM78694.1"/>
    <property type="molecule type" value="Genomic_DNA"/>
</dbReference>
<evidence type="ECO:0000313" key="2">
    <source>
        <dbReference type="Proteomes" id="UP000005551"/>
    </source>
</evidence>